<keyword evidence="4" id="KW-1185">Reference proteome</keyword>
<proteinExistence type="predicted"/>
<evidence type="ECO:0000256" key="1">
    <source>
        <dbReference type="SAM" id="MobiDB-lite"/>
    </source>
</evidence>
<protein>
    <recommendedName>
        <fullName evidence="5">SnoaL-like domain-containing protein</fullName>
    </recommendedName>
</protein>
<name>A0A7S4E7V1_9STRA</name>
<dbReference type="EMBL" id="HBIW01013035">
    <property type="protein sequence ID" value="CAE0695756.1"/>
    <property type="molecule type" value="Transcribed_RNA"/>
</dbReference>
<evidence type="ECO:0008006" key="5">
    <source>
        <dbReference type="Google" id="ProtNLM"/>
    </source>
</evidence>
<reference evidence="2" key="1">
    <citation type="submission" date="2021-01" db="EMBL/GenBank/DDBJ databases">
        <authorList>
            <person name="Corre E."/>
            <person name="Pelletier E."/>
            <person name="Niang G."/>
            <person name="Scheremetjew M."/>
            <person name="Finn R."/>
            <person name="Kale V."/>
            <person name="Holt S."/>
            <person name="Cochrane G."/>
            <person name="Meng A."/>
            <person name="Brown T."/>
            <person name="Cohen L."/>
        </authorList>
    </citation>
    <scope>NUCLEOTIDE SEQUENCE</scope>
    <source>
        <strain evidence="2">CCMP1756</strain>
    </source>
</reference>
<dbReference type="Proteomes" id="UP000789595">
    <property type="component" value="Unassembled WGS sequence"/>
</dbReference>
<accession>A0A7S4E7V1</accession>
<evidence type="ECO:0000313" key="3">
    <source>
        <dbReference type="EMBL" id="CAH0366081.1"/>
    </source>
</evidence>
<organism evidence="2">
    <name type="scientific">Pelagomonas calceolata</name>
    <dbReference type="NCBI Taxonomy" id="35677"/>
    <lineage>
        <taxon>Eukaryota</taxon>
        <taxon>Sar</taxon>
        <taxon>Stramenopiles</taxon>
        <taxon>Ochrophyta</taxon>
        <taxon>Pelagophyceae</taxon>
        <taxon>Pelagomonadales</taxon>
        <taxon>Pelagomonadaceae</taxon>
        <taxon>Pelagomonas</taxon>
    </lineage>
</organism>
<reference evidence="3" key="2">
    <citation type="submission" date="2021-11" db="EMBL/GenBank/DDBJ databases">
        <authorList>
            <consortium name="Genoscope - CEA"/>
            <person name="William W."/>
        </authorList>
    </citation>
    <scope>NUCLEOTIDE SEQUENCE</scope>
</reference>
<evidence type="ECO:0000313" key="2">
    <source>
        <dbReference type="EMBL" id="CAE0695756.1"/>
    </source>
</evidence>
<dbReference type="EMBL" id="CAKKNE010000001">
    <property type="protein sequence ID" value="CAH0366081.1"/>
    <property type="molecule type" value="Genomic_DNA"/>
</dbReference>
<feature type="compositionally biased region" description="Low complexity" evidence="1">
    <location>
        <begin position="1"/>
        <end position="16"/>
    </location>
</feature>
<gene>
    <name evidence="2" type="ORF">PCAL00307_LOCUS11192</name>
    <name evidence="3" type="ORF">PECAL_1P25530</name>
</gene>
<dbReference type="OrthoDB" id="2947043at2759"/>
<feature type="region of interest" description="Disordered" evidence="1">
    <location>
        <begin position="1"/>
        <end position="24"/>
    </location>
</feature>
<evidence type="ECO:0000313" key="4">
    <source>
        <dbReference type="Proteomes" id="UP000789595"/>
    </source>
</evidence>
<sequence length="202" mass="22341">MAYSSSDTSGSGSGRSRSLKLQPTATGPMDLSEFYTNKGYVSETWWKDYFMTVLAASAPTPSTRRRRDPTQVMNDVVCASSVEQLEAKIPKYFDRDYVQHVDGKTIGYDEFVEHMKVVHGKIKDVSVRWKELHAYAFANDGKRETHIFSHHVVSYKDRASGAEGSAEVCGLFKCGTDLIFECNEMTTVTHGAMGADLGSATA</sequence>
<dbReference type="AlphaFoldDB" id="A0A7S4E7V1"/>